<proteinExistence type="predicted"/>
<dbReference type="Proteomes" id="UP000887577">
    <property type="component" value="Unplaced"/>
</dbReference>
<dbReference type="AlphaFoldDB" id="A0A914YDQ8"/>
<feature type="region of interest" description="Disordered" evidence="1">
    <location>
        <begin position="1"/>
        <end position="32"/>
    </location>
</feature>
<accession>A0A914YDQ8</accession>
<evidence type="ECO:0000313" key="2">
    <source>
        <dbReference type="Proteomes" id="UP000887577"/>
    </source>
</evidence>
<organism evidence="2 3">
    <name type="scientific">Panagrolaimus superbus</name>
    <dbReference type="NCBI Taxonomy" id="310955"/>
    <lineage>
        <taxon>Eukaryota</taxon>
        <taxon>Metazoa</taxon>
        <taxon>Ecdysozoa</taxon>
        <taxon>Nematoda</taxon>
        <taxon>Chromadorea</taxon>
        <taxon>Rhabditida</taxon>
        <taxon>Tylenchina</taxon>
        <taxon>Panagrolaimomorpha</taxon>
        <taxon>Panagrolaimoidea</taxon>
        <taxon>Panagrolaimidae</taxon>
        <taxon>Panagrolaimus</taxon>
    </lineage>
</organism>
<dbReference type="WBParaSite" id="PSU_v2.g18363.t1">
    <property type="protein sequence ID" value="PSU_v2.g18363.t1"/>
    <property type="gene ID" value="PSU_v2.g18363"/>
</dbReference>
<name>A0A914YDQ8_9BILA</name>
<keyword evidence="2" id="KW-1185">Reference proteome</keyword>
<sequence>MSPIGYSTPSHPSSPRLSSYDSNEEVPGGTHLNGVCEELEYDYDEQTEAWKWFQQSLEEESQPWKPRNIPHVCYAFFAEKDLEEFQDRIKGCDLTETDVDQFIRDYMKYIGETSDIRSRKLGISIIEPSVGF</sequence>
<evidence type="ECO:0000256" key="1">
    <source>
        <dbReference type="SAM" id="MobiDB-lite"/>
    </source>
</evidence>
<feature type="compositionally biased region" description="Polar residues" evidence="1">
    <location>
        <begin position="1"/>
        <end position="21"/>
    </location>
</feature>
<reference evidence="3" key="1">
    <citation type="submission" date="2022-11" db="UniProtKB">
        <authorList>
            <consortium name="WormBaseParasite"/>
        </authorList>
    </citation>
    <scope>IDENTIFICATION</scope>
</reference>
<evidence type="ECO:0000313" key="3">
    <source>
        <dbReference type="WBParaSite" id="PSU_v2.g18363.t1"/>
    </source>
</evidence>
<protein>
    <submittedName>
        <fullName evidence="3">Uncharacterized protein</fullName>
    </submittedName>
</protein>